<accession>A0A1F6TZI8</accession>
<dbReference type="GO" id="GO:0020037">
    <property type="term" value="F:heme binding"/>
    <property type="evidence" value="ECO:0007669"/>
    <property type="project" value="InterPro"/>
</dbReference>
<evidence type="ECO:0000259" key="7">
    <source>
        <dbReference type="PROSITE" id="PS51007"/>
    </source>
</evidence>
<keyword evidence="1" id="KW-0813">Transport</keyword>
<comment type="caution">
    <text evidence="8">The sequence shown here is derived from an EMBL/GenBank/DDBJ whole genome shotgun (WGS) entry which is preliminary data.</text>
</comment>
<dbReference type="Pfam" id="PF00034">
    <property type="entry name" value="Cytochrom_C"/>
    <property type="match status" value="1"/>
</dbReference>
<dbReference type="InterPro" id="IPR036909">
    <property type="entry name" value="Cyt_c-like_dom_sf"/>
</dbReference>
<evidence type="ECO:0000256" key="2">
    <source>
        <dbReference type="ARBA" id="ARBA00022617"/>
    </source>
</evidence>
<dbReference type="Proteomes" id="UP000179037">
    <property type="component" value="Unassembled WGS sequence"/>
</dbReference>
<reference evidence="8 9" key="1">
    <citation type="journal article" date="2016" name="Nat. Commun.">
        <title>Thousands of microbial genomes shed light on interconnected biogeochemical processes in an aquifer system.</title>
        <authorList>
            <person name="Anantharaman K."/>
            <person name="Brown C.T."/>
            <person name="Hug L.A."/>
            <person name="Sharon I."/>
            <person name="Castelle C.J."/>
            <person name="Probst A.J."/>
            <person name="Thomas B.C."/>
            <person name="Singh A."/>
            <person name="Wilkins M.J."/>
            <person name="Karaoz U."/>
            <person name="Brodie E.L."/>
            <person name="Williams K.H."/>
            <person name="Hubbard S.S."/>
            <person name="Banfield J.F."/>
        </authorList>
    </citation>
    <scope>NUCLEOTIDE SEQUENCE [LARGE SCALE GENOMIC DNA]</scope>
</reference>
<evidence type="ECO:0000256" key="6">
    <source>
        <dbReference type="PROSITE-ProRule" id="PRU00433"/>
    </source>
</evidence>
<dbReference type="Gene3D" id="1.10.760.10">
    <property type="entry name" value="Cytochrome c-like domain"/>
    <property type="match status" value="1"/>
</dbReference>
<keyword evidence="2 6" id="KW-0349">Heme</keyword>
<evidence type="ECO:0000313" key="8">
    <source>
        <dbReference type="EMBL" id="OGI50523.1"/>
    </source>
</evidence>
<gene>
    <name evidence="8" type="ORF">A3A87_05560</name>
</gene>
<name>A0A1F6TZI8_9PROT</name>
<sequence>MVEGMNEVDARHVAAYYASLPPITTASGKEAPLFSPYETGKALAPACAKCHGEDGNSKIPGTPSLAGQQPRYFVVAIQEYLHRDSQKTQMHSMLAGLSRLDMESLALYFASQTPVPRAARRWLVIRRQANRSAPCVAAVTALTA</sequence>
<dbReference type="EMBL" id="MFTC01000067">
    <property type="protein sequence ID" value="OGI50523.1"/>
    <property type="molecule type" value="Genomic_DNA"/>
</dbReference>
<dbReference type="InterPro" id="IPR009056">
    <property type="entry name" value="Cyt_c-like_dom"/>
</dbReference>
<organism evidence="8 9">
    <name type="scientific">Candidatus Muproteobacteria bacterium RIFCSPLOWO2_01_FULL_60_18</name>
    <dbReference type="NCBI Taxonomy" id="1817768"/>
    <lineage>
        <taxon>Bacteria</taxon>
        <taxon>Pseudomonadati</taxon>
        <taxon>Pseudomonadota</taxon>
        <taxon>Candidatus Muproteobacteria</taxon>
    </lineage>
</organism>
<evidence type="ECO:0000256" key="4">
    <source>
        <dbReference type="ARBA" id="ARBA00022982"/>
    </source>
</evidence>
<dbReference type="PANTHER" id="PTHR33751:SF9">
    <property type="entry name" value="CYTOCHROME C4"/>
    <property type="match status" value="1"/>
</dbReference>
<proteinExistence type="predicted"/>
<evidence type="ECO:0000313" key="9">
    <source>
        <dbReference type="Proteomes" id="UP000179037"/>
    </source>
</evidence>
<feature type="domain" description="Cytochrome c" evidence="7">
    <location>
        <begin position="35"/>
        <end position="113"/>
    </location>
</feature>
<dbReference type="STRING" id="1817768.A3A87_05560"/>
<dbReference type="AlphaFoldDB" id="A0A1F6TZI8"/>
<protein>
    <recommendedName>
        <fullName evidence="7">Cytochrome c domain-containing protein</fullName>
    </recommendedName>
</protein>
<keyword evidence="4" id="KW-0249">Electron transport</keyword>
<dbReference type="SUPFAM" id="SSF46626">
    <property type="entry name" value="Cytochrome c"/>
    <property type="match status" value="1"/>
</dbReference>
<dbReference type="GO" id="GO:0009055">
    <property type="term" value="F:electron transfer activity"/>
    <property type="evidence" value="ECO:0007669"/>
    <property type="project" value="InterPro"/>
</dbReference>
<evidence type="ECO:0000256" key="3">
    <source>
        <dbReference type="ARBA" id="ARBA00022723"/>
    </source>
</evidence>
<dbReference type="PROSITE" id="PS51007">
    <property type="entry name" value="CYTC"/>
    <property type="match status" value="1"/>
</dbReference>
<dbReference type="PANTHER" id="PTHR33751">
    <property type="entry name" value="CBB3-TYPE CYTOCHROME C OXIDASE SUBUNIT FIXP"/>
    <property type="match status" value="1"/>
</dbReference>
<dbReference type="GO" id="GO:0046872">
    <property type="term" value="F:metal ion binding"/>
    <property type="evidence" value="ECO:0007669"/>
    <property type="project" value="UniProtKB-KW"/>
</dbReference>
<evidence type="ECO:0000256" key="1">
    <source>
        <dbReference type="ARBA" id="ARBA00022448"/>
    </source>
</evidence>
<keyword evidence="5 6" id="KW-0408">Iron</keyword>
<dbReference type="InterPro" id="IPR050597">
    <property type="entry name" value="Cytochrome_c_Oxidase_Subunit"/>
</dbReference>
<evidence type="ECO:0000256" key="5">
    <source>
        <dbReference type="ARBA" id="ARBA00023004"/>
    </source>
</evidence>
<keyword evidence="3 6" id="KW-0479">Metal-binding</keyword>